<evidence type="ECO:0000313" key="3">
    <source>
        <dbReference type="Proteomes" id="UP001138802"/>
    </source>
</evidence>
<dbReference type="EMBL" id="NRSD01000002">
    <property type="protein sequence ID" value="MBK1643543.1"/>
    <property type="molecule type" value="Genomic_DNA"/>
</dbReference>
<dbReference type="InterPro" id="IPR000073">
    <property type="entry name" value="AB_hydrolase_1"/>
</dbReference>
<reference evidence="2 3" key="1">
    <citation type="journal article" date="2020" name="Microorganisms">
        <title>Osmotic Adaptation and Compatible Solute Biosynthesis of Phototrophic Bacteria as Revealed from Genome Analyses.</title>
        <authorList>
            <person name="Imhoff J.F."/>
            <person name="Rahn T."/>
            <person name="Kunzel S."/>
            <person name="Keller A."/>
            <person name="Neulinger S.C."/>
        </authorList>
    </citation>
    <scope>NUCLEOTIDE SEQUENCE [LARGE SCALE GENOMIC DNA]</scope>
    <source>
        <strain evidence="2 3">DSM 21303</strain>
    </source>
</reference>
<protein>
    <recommendedName>
        <fullName evidence="1">AB hydrolase-1 domain-containing protein</fullName>
    </recommendedName>
</protein>
<dbReference type="Gene3D" id="3.40.50.1820">
    <property type="entry name" value="alpha/beta hydrolase"/>
    <property type="match status" value="1"/>
</dbReference>
<organism evidence="2 3">
    <name type="scientific">Thiocapsa imhoffii</name>
    <dbReference type="NCBI Taxonomy" id="382777"/>
    <lineage>
        <taxon>Bacteria</taxon>
        <taxon>Pseudomonadati</taxon>
        <taxon>Pseudomonadota</taxon>
        <taxon>Gammaproteobacteria</taxon>
        <taxon>Chromatiales</taxon>
        <taxon>Chromatiaceae</taxon>
        <taxon>Thiocapsa</taxon>
    </lineage>
</organism>
<accession>A0A9X0WFD4</accession>
<dbReference type="RefSeq" id="WP_200386356.1">
    <property type="nucleotide sequence ID" value="NZ_NRSD01000002.1"/>
</dbReference>
<dbReference type="InterPro" id="IPR029058">
    <property type="entry name" value="AB_hydrolase_fold"/>
</dbReference>
<dbReference type="PANTHER" id="PTHR43433:SF5">
    <property type="entry name" value="AB HYDROLASE-1 DOMAIN-CONTAINING PROTEIN"/>
    <property type="match status" value="1"/>
</dbReference>
<dbReference type="SUPFAM" id="SSF53474">
    <property type="entry name" value="alpha/beta-Hydrolases"/>
    <property type="match status" value="1"/>
</dbReference>
<dbReference type="AlphaFoldDB" id="A0A9X0WFD4"/>
<sequence length="308" mass="33369">MTTWLHPGLFVLLAAALGGLMPVQAVASEVELMGSNGPKQMTALLPIDDVELAYQVFGAPSPATPLVMIMGYGGLMEMWPPTIIETLARERQVIVFDHRGMGHSSSSDQAYSIARFAADTHALLQALGVERAQVLGWSMGSFVAQELALQHPEQVTKLVLLSGSCGGPSAIWPDPEVWARLLDLSGTLEVRVQRMFENLFPPAWLAITLDPLQVFPPITAPIEDAHLRRQGETLRAWPGVCDRLAEISAETLLMTGTDDIVIPSANSRLMAERIQGASLIQLHGGGHGFFYQEPERTARLLGAFLAGE</sequence>
<feature type="domain" description="AB hydrolase-1" evidence="1">
    <location>
        <begin position="65"/>
        <end position="169"/>
    </location>
</feature>
<dbReference type="InterPro" id="IPR050471">
    <property type="entry name" value="AB_hydrolase"/>
</dbReference>
<gene>
    <name evidence="2" type="ORF">CKO25_02485</name>
</gene>
<evidence type="ECO:0000259" key="1">
    <source>
        <dbReference type="Pfam" id="PF00561"/>
    </source>
</evidence>
<dbReference type="PANTHER" id="PTHR43433">
    <property type="entry name" value="HYDROLASE, ALPHA/BETA FOLD FAMILY PROTEIN"/>
    <property type="match status" value="1"/>
</dbReference>
<keyword evidence="3" id="KW-1185">Reference proteome</keyword>
<dbReference type="PRINTS" id="PR00111">
    <property type="entry name" value="ABHYDROLASE"/>
</dbReference>
<dbReference type="Proteomes" id="UP001138802">
    <property type="component" value="Unassembled WGS sequence"/>
</dbReference>
<proteinExistence type="predicted"/>
<comment type="caution">
    <text evidence="2">The sequence shown here is derived from an EMBL/GenBank/DDBJ whole genome shotgun (WGS) entry which is preliminary data.</text>
</comment>
<name>A0A9X0WFD4_9GAMM</name>
<evidence type="ECO:0000313" key="2">
    <source>
        <dbReference type="EMBL" id="MBK1643543.1"/>
    </source>
</evidence>
<dbReference type="Pfam" id="PF00561">
    <property type="entry name" value="Abhydrolase_1"/>
    <property type="match status" value="1"/>
</dbReference>